<dbReference type="Pfam" id="PF20773">
    <property type="entry name" value="InhA-like_MAM"/>
    <property type="match status" value="1"/>
</dbReference>
<evidence type="ECO:0000313" key="3">
    <source>
        <dbReference type="EMBL" id="AYM88705.1"/>
    </source>
</evidence>
<dbReference type="Pfam" id="PF05547">
    <property type="entry name" value="Peptidase_M6"/>
    <property type="match status" value="1"/>
</dbReference>
<dbReference type="RefSeq" id="WP_121638509.1">
    <property type="nucleotide sequence ID" value="NZ_CP033066.1"/>
</dbReference>
<dbReference type="EMBL" id="CP033066">
    <property type="protein sequence ID" value="AYM88705.1"/>
    <property type="molecule type" value="Genomic_DNA"/>
</dbReference>
<dbReference type="AlphaFoldDB" id="A0AAD0XEU4"/>
<dbReference type="PANTHER" id="PTHR41775:SF1">
    <property type="entry name" value="PEPTIDASE M6-LIKE DOMAIN-CONTAINING PROTEIN"/>
    <property type="match status" value="1"/>
</dbReference>
<feature type="signal peptide" evidence="1">
    <location>
        <begin position="1"/>
        <end position="18"/>
    </location>
</feature>
<evidence type="ECO:0000313" key="4">
    <source>
        <dbReference type="Proteomes" id="UP000279995"/>
    </source>
</evidence>
<dbReference type="InterPro" id="IPR022409">
    <property type="entry name" value="PKD/Chitinase_dom"/>
</dbReference>
<dbReference type="InterPro" id="IPR000601">
    <property type="entry name" value="PKD_dom"/>
</dbReference>
<organism evidence="3 4">
    <name type="scientific">Pseudoalteromonas agarivorans</name>
    <dbReference type="NCBI Taxonomy" id="176102"/>
    <lineage>
        <taxon>Bacteria</taxon>
        <taxon>Pseudomonadati</taxon>
        <taxon>Pseudomonadota</taxon>
        <taxon>Gammaproteobacteria</taxon>
        <taxon>Alteromonadales</taxon>
        <taxon>Pseudoalteromonadaceae</taxon>
        <taxon>Pseudoalteromonas</taxon>
    </lineage>
</organism>
<keyword evidence="3" id="KW-0482">Metalloprotease</keyword>
<accession>A0AAD0XEU4</accession>
<dbReference type="SMART" id="SM00089">
    <property type="entry name" value="PKD"/>
    <property type="match status" value="3"/>
</dbReference>
<dbReference type="SUPFAM" id="SSF49299">
    <property type="entry name" value="PKD domain"/>
    <property type="match status" value="2"/>
</dbReference>
<dbReference type="InterPro" id="IPR013783">
    <property type="entry name" value="Ig-like_fold"/>
</dbReference>
<dbReference type="InterPro" id="IPR035986">
    <property type="entry name" value="PKD_dom_sf"/>
</dbReference>
<dbReference type="Pfam" id="PF18911">
    <property type="entry name" value="PKD_4"/>
    <property type="match status" value="2"/>
</dbReference>
<feature type="domain" description="PKD" evidence="2">
    <location>
        <begin position="898"/>
        <end position="970"/>
    </location>
</feature>
<evidence type="ECO:0000256" key="1">
    <source>
        <dbReference type="SAM" id="SignalP"/>
    </source>
</evidence>
<dbReference type="InterPro" id="IPR008757">
    <property type="entry name" value="Peptidase_M6-like_domain"/>
</dbReference>
<feature type="domain" description="PKD" evidence="2">
    <location>
        <begin position="753"/>
        <end position="811"/>
    </location>
</feature>
<feature type="chain" id="PRO_5042126611" evidence="1">
    <location>
        <begin position="19"/>
        <end position="999"/>
    </location>
</feature>
<dbReference type="InterPro" id="IPR048665">
    <property type="entry name" value="InhA-like_VEG"/>
</dbReference>
<reference evidence="3 4" key="1">
    <citation type="submission" date="2018-10" db="EMBL/GenBank/DDBJ databases">
        <title>Complete Genome Sequence and Transcriptomic Profiles of a Marine Bacterium, Pseudoalteromonas agarivorans Hao 2018.</title>
        <authorList>
            <person name="Hao L."/>
        </authorList>
    </citation>
    <scope>NUCLEOTIDE SEQUENCE [LARGE SCALE GENOMIC DNA]</scope>
    <source>
        <strain evidence="3 4">Hao 2018</strain>
    </source>
</reference>
<dbReference type="PROSITE" id="PS50093">
    <property type="entry name" value="PKD"/>
    <property type="match status" value="2"/>
</dbReference>
<dbReference type="NCBIfam" id="TIGR03296">
    <property type="entry name" value="M6dom_TIGR03296"/>
    <property type="match status" value="1"/>
</dbReference>
<dbReference type="GO" id="GO:0008237">
    <property type="term" value="F:metallopeptidase activity"/>
    <property type="evidence" value="ECO:0007669"/>
    <property type="project" value="UniProtKB-KW"/>
</dbReference>
<dbReference type="PANTHER" id="PTHR41775">
    <property type="entry name" value="SECRETED PROTEIN-RELATED"/>
    <property type="match status" value="1"/>
</dbReference>
<dbReference type="Proteomes" id="UP000279995">
    <property type="component" value="Chromosome II"/>
</dbReference>
<keyword evidence="3" id="KW-0378">Hydrolase</keyword>
<proteinExistence type="predicted"/>
<gene>
    <name evidence="3" type="ORF">D9T18_18675</name>
</gene>
<evidence type="ECO:0000259" key="2">
    <source>
        <dbReference type="PROSITE" id="PS50093"/>
    </source>
</evidence>
<dbReference type="GO" id="GO:0006508">
    <property type="term" value="P:proteolysis"/>
    <property type="evidence" value="ECO:0007669"/>
    <property type="project" value="InterPro"/>
</dbReference>
<dbReference type="Pfam" id="PF20774">
    <property type="entry name" value="InhA-like_VEG"/>
    <property type="match status" value="1"/>
</dbReference>
<sequence>MKKIIWLGLFLCSLNLNAANTSAHDPGIINKQRIEYWLNKRADTQQTTNKPTVESYLANTERLNPSQLKPVSTMKARLTAKQANKQLQYASTASPSNALNEVKVLAILIDFPDLKHDDNQLVDDDTDMYYENYTKEHYQQLLFNEGGFISPNNETLSSVYDYYYDASGASLTFSGQVYGWVRADSNAKTYGERVGNTRDINAPALIKEAVEKATAQFDIDLTQYDLTDLDDIDGDGIINEPNGIIDHVMVFHSSIGEESGGGYLGVDAIWSHRYYVFDENSEPVSIAGSSVKLSGYMINPIDASIGVVAHEFGHDLGLADEYDLQSNTVGEPVSSWSIMSTGSWAGGPRGSQPVMFSAQALEYLQNRYQGNWVNQLNLTMEEVNSQPQQSLVYTSSLSQQQSQIKVTLAQQLEKFKTPVEGDFQFYSGTGNNLTHTLSQTVTLPEAATPLTLSFLAYYSIERDYDLVQVKVNQTPLAGNYTIETNPYYGDIGPYITGDSFLHADAQQPNGFLMHEFDLTQYAGQTITLSIEYITDTNTQYYGFVADDLKITHNNTVIWKNNAEQSESTLALNGFSRVSSYIYAKPAHYYLQLRAHRGVDAGLQAEQYSPGVLLWYSNSAFDNNNTTDHPGGGFNLVVDADQKPIYRGTSSTTLADTPIQVRDTAFSLYQQSAGLGDQDLAAISEFNDHFDYSFTQQAESGVVLTPQGFNFEIVSQHPESETAELLLSYDALQQITTTVNEATVSFNVAGLELTPTDTFLWDFGDGQSSTELRPTHTYADYGTYSVTFSAAGETTTQTQTKQITITKPLEIENLTYQLNGATLSAQAIVTGGEAPYNMSWLIDGEPVSQTENLDYQFSYSGDYTLALIVTDTQGISVSQQHALSVDAPLQLSTCHTANNLTVQFNSSPLGGSGNYTYSWDYGDSSPLGTTQNPSHNYQGAGSYTVKLVLTDSQTNEVISSELTVSVQEAQSESSSSGGAIGYLIALLVISGFYRRTSNKV</sequence>
<keyword evidence="3" id="KW-0645">Protease</keyword>
<dbReference type="SUPFAM" id="SSF55486">
    <property type="entry name" value="Metalloproteases ('zincins'), catalytic domain"/>
    <property type="match status" value="1"/>
</dbReference>
<name>A0AAD0XEU4_9GAMM</name>
<protein>
    <submittedName>
        <fullName evidence="3">M6 family metalloprotease domain-containing protein</fullName>
    </submittedName>
</protein>
<keyword evidence="1" id="KW-0732">Signal</keyword>
<dbReference type="CDD" id="cd00146">
    <property type="entry name" value="PKD"/>
    <property type="match status" value="3"/>
</dbReference>
<dbReference type="Gene3D" id="2.60.40.10">
    <property type="entry name" value="Immunoglobulins"/>
    <property type="match status" value="2"/>
</dbReference>